<comment type="caution">
    <text evidence="2">The sequence shown here is derived from an EMBL/GenBank/DDBJ whole genome shotgun (WGS) entry which is preliminary data.</text>
</comment>
<proteinExistence type="predicted"/>
<feature type="chain" id="PRO_5026738471" evidence="1">
    <location>
        <begin position="22"/>
        <end position="127"/>
    </location>
</feature>
<reference evidence="2 3" key="1">
    <citation type="submission" date="2019-11" db="EMBL/GenBank/DDBJ databases">
        <authorList>
            <person name="Lang L."/>
        </authorList>
    </citation>
    <scope>NUCLEOTIDE SEQUENCE [LARGE SCALE GENOMIC DNA]</scope>
    <source>
        <strain evidence="2 3">YIM 132242</strain>
    </source>
</reference>
<sequence length="127" mass="13681">MNKMCVFLMLLVAGAPLTVSAQSGKLYADMIRQSDIDHQIDCAATILALGGDDELASLVAVDFVTRAAPTIDAKHDRHDIALSTQIAMDLAIARSTVLRMGFGLEDHKQAAIKRQAECVLSRLDEGN</sequence>
<organism evidence="2 3">
    <name type="scientific">Paracoccus lichenicola</name>
    <dbReference type="NCBI Taxonomy" id="2665644"/>
    <lineage>
        <taxon>Bacteria</taxon>
        <taxon>Pseudomonadati</taxon>
        <taxon>Pseudomonadota</taxon>
        <taxon>Alphaproteobacteria</taxon>
        <taxon>Rhodobacterales</taxon>
        <taxon>Paracoccaceae</taxon>
        <taxon>Paracoccus</taxon>
    </lineage>
</organism>
<gene>
    <name evidence="2" type="ORF">GIY56_02025</name>
</gene>
<evidence type="ECO:0000313" key="2">
    <source>
        <dbReference type="EMBL" id="MTD99060.1"/>
    </source>
</evidence>
<dbReference type="RefSeq" id="WP_154763135.1">
    <property type="nucleotide sequence ID" value="NZ_WMBT01000001.1"/>
</dbReference>
<protein>
    <submittedName>
        <fullName evidence="2">Uncharacterized protein</fullName>
    </submittedName>
</protein>
<keyword evidence="3" id="KW-1185">Reference proteome</keyword>
<dbReference type="EMBL" id="WMBT01000001">
    <property type="protein sequence ID" value="MTD99060.1"/>
    <property type="molecule type" value="Genomic_DNA"/>
</dbReference>
<feature type="signal peptide" evidence="1">
    <location>
        <begin position="1"/>
        <end position="21"/>
    </location>
</feature>
<evidence type="ECO:0000256" key="1">
    <source>
        <dbReference type="SAM" id="SignalP"/>
    </source>
</evidence>
<accession>A0A6L6HLE5</accession>
<name>A0A6L6HLE5_9RHOB</name>
<dbReference type="Proteomes" id="UP000481417">
    <property type="component" value="Unassembled WGS sequence"/>
</dbReference>
<evidence type="ECO:0000313" key="3">
    <source>
        <dbReference type="Proteomes" id="UP000481417"/>
    </source>
</evidence>
<keyword evidence="1" id="KW-0732">Signal</keyword>
<dbReference type="AlphaFoldDB" id="A0A6L6HLE5"/>